<evidence type="ECO:0000256" key="7">
    <source>
        <dbReference type="HAMAP-Rule" id="MF_00503"/>
    </source>
</evidence>
<dbReference type="GO" id="GO:0019843">
    <property type="term" value="F:rRNA binding"/>
    <property type="evidence" value="ECO:0007669"/>
    <property type="project" value="UniProtKB-UniRule"/>
</dbReference>
<dbReference type="Pfam" id="PF01281">
    <property type="entry name" value="Ribosomal_L9_N"/>
    <property type="match status" value="1"/>
</dbReference>
<dbReference type="PROSITE" id="PS00651">
    <property type="entry name" value="RIBOSOMAL_L9"/>
    <property type="match status" value="1"/>
</dbReference>
<dbReference type="InterPro" id="IPR020594">
    <property type="entry name" value="Ribosomal_bL9_bac/chp"/>
</dbReference>
<proteinExistence type="inferred from homology"/>
<dbReference type="InterPro" id="IPR036791">
    <property type="entry name" value="Ribosomal_bL9_C_sf"/>
</dbReference>
<dbReference type="FunFam" id="3.40.5.10:FF:000003">
    <property type="entry name" value="50S ribosomal protein L9"/>
    <property type="match status" value="1"/>
</dbReference>
<reference evidence="10 11" key="1">
    <citation type="submission" date="2015-07" db="EMBL/GenBank/DDBJ databases">
        <title>Genome sequence of Levilinea saccharolytica DSM 16555.</title>
        <authorList>
            <person name="Hemp J."/>
            <person name="Ward L.M."/>
            <person name="Pace L.A."/>
            <person name="Fischer W.W."/>
        </authorList>
    </citation>
    <scope>NUCLEOTIDE SEQUENCE [LARGE SCALE GENOMIC DNA]</scope>
    <source>
        <strain evidence="10 11">KIBI-1</strain>
    </source>
</reference>
<feature type="coiled-coil region" evidence="8">
    <location>
        <begin position="44"/>
        <end position="78"/>
    </location>
</feature>
<dbReference type="SUPFAM" id="SSF55653">
    <property type="entry name" value="Ribosomal protein L9 C-domain"/>
    <property type="match status" value="1"/>
</dbReference>
<dbReference type="InterPro" id="IPR009027">
    <property type="entry name" value="Ribosomal_bL9/RNase_H1_N"/>
</dbReference>
<evidence type="ECO:0000256" key="8">
    <source>
        <dbReference type="SAM" id="Coils"/>
    </source>
</evidence>
<dbReference type="Pfam" id="PF03948">
    <property type="entry name" value="Ribosomal_L9_C"/>
    <property type="match status" value="1"/>
</dbReference>
<dbReference type="Gene3D" id="3.40.5.10">
    <property type="entry name" value="Ribosomal protein L9, N-terminal domain"/>
    <property type="match status" value="1"/>
</dbReference>
<name>A0A0N8GPT5_9CHLR</name>
<dbReference type="NCBIfam" id="TIGR00158">
    <property type="entry name" value="L9"/>
    <property type="match status" value="1"/>
</dbReference>
<keyword evidence="8" id="KW-0175">Coiled coil</keyword>
<gene>
    <name evidence="7" type="primary">rplI</name>
    <name evidence="10" type="ORF">ADN01_09385</name>
</gene>
<dbReference type="EMBL" id="LGCM01000035">
    <property type="protein sequence ID" value="KPL81794.1"/>
    <property type="molecule type" value="Genomic_DNA"/>
</dbReference>
<evidence type="ECO:0000256" key="4">
    <source>
        <dbReference type="ARBA" id="ARBA00022980"/>
    </source>
</evidence>
<evidence type="ECO:0000259" key="9">
    <source>
        <dbReference type="PROSITE" id="PS00651"/>
    </source>
</evidence>
<evidence type="ECO:0000256" key="6">
    <source>
        <dbReference type="ARBA" id="ARBA00035292"/>
    </source>
</evidence>
<sequence>MKVLLIKDVYKLGHAGDIKKVADGYGRNFLIPQGLAVLATPGAVKQVEQIRAQASVRRAQLNNEMSGLAEQVKRITLAFPGKAGETGKLYGSITGQMVADALSTRLGVTIDRRQVEMEPIRALGDHKARVRLTIDVIPEIKIVVHREGETVQFDEPVAEKVEAPAAEESAE</sequence>
<dbReference type="InterPro" id="IPR036935">
    <property type="entry name" value="Ribosomal_bL9_N_sf"/>
</dbReference>
<dbReference type="SUPFAM" id="SSF55658">
    <property type="entry name" value="L9 N-domain-like"/>
    <property type="match status" value="1"/>
</dbReference>
<dbReference type="RefSeq" id="WP_062418294.1">
    <property type="nucleotide sequence ID" value="NZ_DF967974.1"/>
</dbReference>
<dbReference type="InterPro" id="IPR000244">
    <property type="entry name" value="Ribosomal_bL9"/>
</dbReference>
<accession>A0A0N8GPT5</accession>
<dbReference type="GO" id="GO:0005840">
    <property type="term" value="C:ribosome"/>
    <property type="evidence" value="ECO:0007669"/>
    <property type="project" value="UniProtKB-KW"/>
</dbReference>
<dbReference type="OrthoDB" id="9788336at2"/>
<dbReference type="GO" id="GO:0003735">
    <property type="term" value="F:structural constituent of ribosome"/>
    <property type="evidence" value="ECO:0007669"/>
    <property type="project" value="InterPro"/>
</dbReference>
<dbReference type="Proteomes" id="UP000050501">
    <property type="component" value="Unassembled WGS sequence"/>
</dbReference>
<dbReference type="HAMAP" id="MF_00503">
    <property type="entry name" value="Ribosomal_bL9"/>
    <property type="match status" value="1"/>
</dbReference>
<keyword evidence="5 7" id="KW-0687">Ribonucleoprotein</keyword>
<dbReference type="PANTHER" id="PTHR21368">
    <property type="entry name" value="50S RIBOSOMAL PROTEIN L9"/>
    <property type="match status" value="1"/>
</dbReference>
<comment type="function">
    <text evidence="7">Binds to the 23S rRNA.</text>
</comment>
<dbReference type="GO" id="GO:1990904">
    <property type="term" value="C:ribonucleoprotein complex"/>
    <property type="evidence" value="ECO:0007669"/>
    <property type="project" value="UniProtKB-KW"/>
</dbReference>
<comment type="caution">
    <text evidence="10">The sequence shown here is derived from an EMBL/GenBank/DDBJ whole genome shotgun (WGS) entry which is preliminary data.</text>
</comment>
<feature type="domain" description="Ribosomal protein L9" evidence="9">
    <location>
        <begin position="13"/>
        <end position="40"/>
    </location>
</feature>
<keyword evidence="2 7" id="KW-0699">rRNA-binding</keyword>
<evidence type="ECO:0000313" key="10">
    <source>
        <dbReference type="EMBL" id="KPL81794.1"/>
    </source>
</evidence>
<dbReference type="InterPro" id="IPR020070">
    <property type="entry name" value="Ribosomal_bL9_N"/>
</dbReference>
<keyword evidence="4 7" id="KW-0689">Ribosomal protein</keyword>
<organism evidence="10 11">
    <name type="scientific">Levilinea saccharolytica</name>
    <dbReference type="NCBI Taxonomy" id="229921"/>
    <lineage>
        <taxon>Bacteria</taxon>
        <taxon>Bacillati</taxon>
        <taxon>Chloroflexota</taxon>
        <taxon>Anaerolineae</taxon>
        <taxon>Anaerolineales</taxon>
        <taxon>Anaerolineaceae</taxon>
        <taxon>Levilinea</taxon>
    </lineage>
</organism>
<keyword evidence="11" id="KW-1185">Reference proteome</keyword>
<dbReference type="Gene3D" id="3.10.430.100">
    <property type="entry name" value="Ribosomal protein L9, C-terminal domain"/>
    <property type="match status" value="1"/>
</dbReference>
<dbReference type="STRING" id="229921.ADN01_09385"/>
<dbReference type="PATRIC" id="fig|229921.5.peg.3709"/>
<protein>
    <recommendedName>
        <fullName evidence="6 7">Large ribosomal subunit protein bL9</fullName>
    </recommendedName>
</protein>
<keyword evidence="3 7" id="KW-0694">RNA-binding</keyword>
<evidence type="ECO:0000256" key="1">
    <source>
        <dbReference type="ARBA" id="ARBA00010605"/>
    </source>
</evidence>
<dbReference type="InterPro" id="IPR020069">
    <property type="entry name" value="Ribosomal_bL9_C"/>
</dbReference>
<evidence type="ECO:0000256" key="3">
    <source>
        <dbReference type="ARBA" id="ARBA00022884"/>
    </source>
</evidence>
<evidence type="ECO:0000313" key="11">
    <source>
        <dbReference type="Proteomes" id="UP000050501"/>
    </source>
</evidence>
<dbReference type="AlphaFoldDB" id="A0A0N8GPT5"/>
<evidence type="ECO:0000256" key="5">
    <source>
        <dbReference type="ARBA" id="ARBA00023274"/>
    </source>
</evidence>
<comment type="similarity">
    <text evidence="1 7">Belongs to the bacterial ribosomal protein bL9 family.</text>
</comment>
<evidence type="ECO:0000256" key="2">
    <source>
        <dbReference type="ARBA" id="ARBA00022730"/>
    </source>
</evidence>
<dbReference type="GO" id="GO:0006412">
    <property type="term" value="P:translation"/>
    <property type="evidence" value="ECO:0007669"/>
    <property type="project" value="UniProtKB-UniRule"/>
</dbReference>